<feature type="domain" description="Chitin-binding type-2" evidence="7">
    <location>
        <begin position="353"/>
        <end position="411"/>
    </location>
</feature>
<accession>A0ABY7FYD0</accession>
<dbReference type="Gene3D" id="2.170.140.10">
    <property type="entry name" value="Chitin binding domain"/>
    <property type="match status" value="4"/>
</dbReference>
<feature type="domain" description="Chitin-binding type-2" evidence="7">
    <location>
        <begin position="432"/>
        <end position="496"/>
    </location>
</feature>
<feature type="signal peptide" evidence="6">
    <location>
        <begin position="1"/>
        <end position="19"/>
    </location>
</feature>
<evidence type="ECO:0000256" key="5">
    <source>
        <dbReference type="ARBA" id="ARBA00023180"/>
    </source>
</evidence>
<gene>
    <name evidence="8" type="ORF">MAR_012876</name>
</gene>
<reference evidence="8" key="1">
    <citation type="submission" date="2022-11" db="EMBL/GenBank/DDBJ databases">
        <title>Centuries of genome instability and evolution in soft-shell clam transmissible cancer (bioRxiv).</title>
        <authorList>
            <person name="Hart S.F.M."/>
            <person name="Yonemitsu M.A."/>
            <person name="Giersch R.M."/>
            <person name="Beal B.F."/>
            <person name="Arriagada G."/>
            <person name="Davis B.W."/>
            <person name="Ostrander E.A."/>
            <person name="Goff S.P."/>
            <person name="Metzger M.J."/>
        </authorList>
    </citation>
    <scope>NUCLEOTIDE SEQUENCE</scope>
    <source>
        <strain evidence="8">MELC-2E11</strain>
        <tissue evidence="8">Siphon/mantle</tissue>
    </source>
</reference>
<dbReference type="Pfam" id="PF01607">
    <property type="entry name" value="CBM_14"/>
    <property type="match status" value="5"/>
</dbReference>
<evidence type="ECO:0000256" key="2">
    <source>
        <dbReference type="ARBA" id="ARBA00022729"/>
    </source>
</evidence>
<keyword evidence="5" id="KW-0325">Glycoprotein</keyword>
<feature type="chain" id="PRO_5046840899" description="Chitin-binding type-2 domain-containing protein" evidence="6">
    <location>
        <begin position="20"/>
        <end position="512"/>
    </location>
</feature>
<evidence type="ECO:0000256" key="1">
    <source>
        <dbReference type="ARBA" id="ARBA00022669"/>
    </source>
</evidence>
<dbReference type="EMBL" id="CP111025">
    <property type="protein sequence ID" value="WAR27172.1"/>
    <property type="molecule type" value="Genomic_DNA"/>
</dbReference>
<dbReference type="PANTHER" id="PTHR23301:SF0">
    <property type="entry name" value="CHITIN-BINDING TYPE-2 DOMAIN-CONTAINING PROTEIN-RELATED"/>
    <property type="match status" value="1"/>
</dbReference>
<sequence>MIGYTTALFALVAGTLVIAGHDELVQCTPGVYQIIGKADCTGFFMCVFGKKVEMPPCPASSVFSSSANVCVPKGSMYDDCKKTTEGGGGHMPVLPDLGSLSPKERCKMFGGVFPHPTECQVFYNCSVSYTHAFFEQHLVECPYPQLFNTDTKQCDHFENVKCGSRTEFKDGCQYRSNQCPVSHCRPCSVDLPSCVGKPDGINVHQVKLWSPFYAVCYKERTIKVDRCQADVNGRAQLFHPERNECVSLDMIPREHGGLMPECGTKVDGFYQDVFGRCDQYVRCQGGKYIGTVKCAVGEVFDGTKGGCVPQEKACGPCGRNDHWFYTFATMIGYTTVMYALTAASLVTARPYELVQCTLGVYQIIGKADCTGFFLCVFGKPIEMPPCPPGSVFSSSVNVCVPKGSVYDDCKQPTEKRRIHMPVLSDLGPLSPEERCNMFGGVFPHPKECQAFYNCSVRYTPQIPRFFEQHLVECPYPQLFNTETKECDYFENVKCGSRTEFKNGCKLAYQTSI</sequence>
<evidence type="ECO:0000313" key="8">
    <source>
        <dbReference type="EMBL" id="WAR27172.1"/>
    </source>
</evidence>
<proteinExistence type="predicted"/>
<keyword evidence="9" id="KW-1185">Reference proteome</keyword>
<evidence type="ECO:0000313" key="9">
    <source>
        <dbReference type="Proteomes" id="UP001164746"/>
    </source>
</evidence>
<dbReference type="PROSITE" id="PS50940">
    <property type="entry name" value="CHIT_BIND_II"/>
    <property type="match status" value="5"/>
</dbReference>
<feature type="domain" description="Chitin-binding type-2" evidence="7">
    <location>
        <begin position="103"/>
        <end position="164"/>
    </location>
</feature>
<feature type="domain" description="Chitin-binding type-2" evidence="7">
    <location>
        <begin position="24"/>
        <end position="82"/>
    </location>
</feature>
<evidence type="ECO:0000259" key="7">
    <source>
        <dbReference type="PROSITE" id="PS50940"/>
    </source>
</evidence>
<evidence type="ECO:0000256" key="4">
    <source>
        <dbReference type="ARBA" id="ARBA00023157"/>
    </source>
</evidence>
<dbReference type="PANTHER" id="PTHR23301">
    <property type="entry name" value="CHITIN BINDING PERITROPHIN-A"/>
    <property type="match status" value="1"/>
</dbReference>
<dbReference type="SMART" id="SM00494">
    <property type="entry name" value="ChtBD2"/>
    <property type="match status" value="5"/>
</dbReference>
<protein>
    <recommendedName>
        <fullName evidence="7">Chitin-binding type-2 domain-containing protein</fullName>
    </recommendedName>
</protein>
<evidence type="ECO:0000256" key="6">
    <source>
        <dbReference type="SAM" id="SignalP"/>
    </source>
</evidence>
<dbReference type="Proteomes" id="UP001164746">
    <property type="component" value="Chromosome 14"/>
</dbReference>
<keyword evidence="4" id="KW-1015">Disulfide bond</keyword>
<name>A0ABY7FYD0_MYAAR</name>
<dbReference type="InterPro" id="IPR051940">
    <property type="entry name" value="Chitin_bind-dev_reg"/>
</dbReference>
<evidence type="ECO:0000256" key="3">
    <source>
        <dbReference type="ARBA" id="ARBA00022737"/>
    </source>
</evidence>
<feature type="domain" description="Chitin-binding type-2" evidence="7">
    <location>
        <begin position="259"/>
        <end position="316"/>
    </location>
</feature>
<keyword evidence="3" id="KW-0677">Repeat</keyword>
<dbReference type="SUPFAM" id="SSF57625">
    <property type="entry name" value="Invertebrate chitin-binding proteins"/>
    <property type="match status" value="5"/>
</dbReference>
<organism evidence="8 9">
    <name type="scientific">Mya arenaria</name>
    <name type="common">Soft-shell clam</name>
    <dbReference type="NCBI Taxonomy" id="6604"/>
    <lineage>
        <taxon>Eukaryota</taxon>
        <taxon>Metazoa</taxon>
        <taxon>Spiralia</taxon>
        <taxon>Lophotrochozoa</taxon>
        <taxon>Mollusca</taxon>
        <taxon>Bivalvia</taxon>
        <taxon>Autobranchia</taxon>
        <taxon>Heteroconchia</taxon>
        <taxon>Euheterodonta</taxon>
        <taxon>Imparidentia</taxon>
        <taxon>Neoheterodontei</taxon>
        <taxon>Myida</taxon>
        <taxon>Myoidea</taxon>
        <taxon>Myidae</taxon>
        <taxon>Mya</taxon>
    </lineage>
</organism>
<keyword evidence="2 6" id="KW-0732">Signal</keyword>
<dbReference type="InterPro" id="IPR002557">
    <property type="entry name" value="Chitin-bd_dom"/>
</dbReference>
<keyword evidence="1" id="KW-0147">Chitin-binding</keyword>
<dbReference type="InterPro" id="IPR036508">
    <property type="entry name" value="Chitin-bd_dom_sf"/>
</dbReference>